<dbReference type="Proteomes" id="UP001140560">
    <property type="component" value="Unassembled WGS sequence"/>
</dbReference>
<name>A0A9W8Y981_9PLEO</name>
<organism evidence="2 3">
    <name type="scientific">Neocucurbitaria cava</name>
    <dbReference type="NCBI Taxonomy" id="798079"/>
    <lineage>
        <taxon>Eukaryota</taxon>
        <taxon>Fungi</taxon>
        <taxon>Dikarya</taxon>
        <taxon>Ascomycota</taxon>
        <taxon>Pezizomycotina</taxon>
        <taxon>Dothideomycetes</taxon>
        <taxon>Pleosporomycetidae</taxon>
        <taxon>Pleosporales</taxon>
        <taxon>Pleosporineae</taxon>
        <taxon>Cucurbitariaceae</taxon>
        <taxon>Neocucurbitaria</taxon>
    </lineage>
</organism>
<accession>A0A9W8Y981</accession>
<dbReference type="AlphaFoldDB" id="A0A9W8Y981"/>
<evidence type="ECO:0000313" key="3">
    <source>
        <dbReference type="Proteomes" id="UP001140560"/>
    </source>
</evidence>
<feature type="region of interest" description="Disordered" evidence="1">
    <location>
        <begin position="271"/>
        <end position="293"/>
    </location>
</feature>
<feature type="compositionally biased region" description="Basic and acidic residues" evidence="1">
    <location>
        <begin position="55"/>
        <end position="70"/>
    </location>
</feature>
<feature type="region of interest" description="Disordered" evidence="1">
    <location>
        <begin position="351"/>
        <end position="370"/>
    </location>
</feature>
<keyword evidence="3" id="KW-1185">Reference proteome</keyword>
<dbReference type="OrthoDB" id="7984201at2759"/>
<evidence type="ECO:0000313" key="2">
    <source>
        <dbReference type="EMBL" id="KAJ4370745.1"/>
    </source>
</evidence>
<feature type="compositionally biased region" description="Acidic residues" evidence="1">
    <location>
        <begin position="317"/>
        <end position="344"/>
    </location>
</feature>
<gene>
    <name evidence="2" type="ORF">N0V83_005266</name>
</gene>
<protein>
    <submittedName>
        <fullName evidence="2">Uncharacterized protein</fullName>
    </submittedName>
</protein>
<feature type="region of interest" description="Disordered" evidence="1">
    <location>
        <begin position="311"/>
        <end position="344"/>
    </location>
</feature>
<proteinExistence type="predicted"/>
<dbReference type="EMBL" id="JAPEUY010000008">
    <property type="protein sequence ID" value="KAJ4370745.1"/>
    <property type="molecule type" value="Genomic_DNA"/>
</dbReference>
<feature type="region of interest" description="Disordered" evidence="1">
    <location>
        <begin position="1"/>
        <end position="70"/>
    </location>
</feature>
<evidence type="ECO:0000256" key="1">
    <source>
        <dbReference type="SAM" id="MobiDB-lite"/>
    </source>
</evidence>
<sequence length="564" mass="64185">MAALSSRPPPICPFARPVAAQSIRGRRTKTTKAQNAPGHPKPSSADVSKIMSNIKKMEEDDSDIRPLSDKELESDDIPVINWWEQDLDREGTPRRFIERLATPKDRKKDKEMLLMIEESYKNPEYDDAKLNRRLIDSLISNPNFADLTQDLKDMKEDIKSKAELEAEDERATKSAEREFKQFSANLRMATHQALQDLIDDPDIGDAAEELREVQANIPEMDGMDNPDFQAMLQKASAKLEGNEALQKKMKAVADKSSDFDFEKEWEAIERTAEEDLDDAETDEADYDIETPEGLQDIDKLLHQMRDVIKSMGSDSGLESELDAVLNEDPEAEQEGDLEREMDPEELAEELTKLAQSKASQAPEIEPDEEDIPAELQAKVDKIMEDPKLMEKLMYIQKLIAESEQAQKADLTTIAHETAPDPYELEESRTATLKERMDKVRQDPEHRAALQRLRVNLPPPFNISPALKSFNQAIELAYVGANDDIRRILWRAYQKARTLPTFLQSMSDDAWDILYYSQAVTWSSNQNRQSHLRTMLADLKRLGRDGPPTHPSTLVQRGEGEHLES</sequence>
<feature type="compositionally biased region" description="Acidic residues" evidence="1">
    <location>
        <begin position="274"/>
        <end position="290"/>
    </location>
</feature>
<feature type="region of interest" description="Disordered" evidence="1">
    <location>
        <begin position="540"/>
        <end position="564"/>
    </location>
</feature>
<reference evidence="2" key="1">
    <citation type="submission" date="2022-10" db="EMBL/GenBank/DDBJ databases">
        <title>Tapping the CABI collections for fungal endophytes: first genome assemblies for Collariella, Neodidymelliopsis, Ascochyta clinopodiicola, Didymella pomorum, Didymosphaeria variabile, Neocosmospora piperis and Neocucurbitaria cava.</title>
        <authorList>
            <person name="Hill R."/>
        </authorList>
    </citation>
    <scope>NUCLEOTIDE SEQUENCE</scope>
    <source>
        <strain evidence="2">IMI 356814</strain>
    </source>
</reference>
<comment type="caution">
    <text evidence="2">The sequence shown here is derived from an EMBL/GenBank/DDBJ whole genome shotgun (WGS) entry which is preliminary data.</text>
</comment>